<evidence type="ECO:0000313" key="3">
    <source>
        <dbReference type="WBParaSite" id="SPAL_0001107700.1"/>
    </source>
</evidence>
<dbReference type="Proteomes" id="UP000046392">
    <property type="component" value="Unplaced"/>
</dbReference>
<dbReference type="InterPro" id="IPR032675">
    <property type="entry name" value="LRR_dom_sf"/>
</dbReference>
<keyword evidence="1" id="KW-1133">Transmembrane helix</keyword>
<name>A0A0N5BZ83_STREA</name>
<dbReference type="AlphaFoldDB" id="A0A0N5BZ83"/>
<feature type="transmembrane region" description="Helical" evidence="1">
    <location>
        <begin position="25"/>
        <end position="43"/>
    </location>
</feature>
<dbReference type="Gene3D" id="3.80.10.10">
    <property type="entry name" value="Ribonuclease Inhibitor"/>
    <property type="match status" value="1"/>
</dbReference>
<organism evidence="2 3">
    <name type="scientific">Strongyloides papillosus</name>
    <name type="common">Intestinal threadworm</name>
    <dbReference type="NCBI Taxonomy" id="174720"/>
    <lineage>
        <taxon>Eukaryota</taxon>
        <taxon>Metazoa</taxon>
        <taxon>Ecdysozoa</taxon>
        <taxon>Nematoda</taxon>
        <taxon>Chromadorea</taxon>
        <taxon>Rhabditida</taxon>
        <taxon>Tylenchina</taxon>
        <taxon>Panagrolaimomorpha</taxon>
        <taxon>Strongyloidoidea</taxon>
        <taxon>Strongyloididae</taxon>
        <taxon>Strongyloides</taxon>
    </lineage>
</organism>
<protein>
    <submittedName>
        <fullName evidence="3">LRRNT domain-containing protein</fullName>
    </submittedName>
</protein>
<reference evidence="3" key="1">
    <citation type="submission" date="2017-02" db="UniProtKB">
        <authorList>
            <consortium name="WormBaseParasite"/>
        </authorList>
    </citation>
    <scope>IDENTIFICATION</scope>
</reference>
<keyword evidence="1" id="KW-0812">Transmembrane</keyword>
<evidence type="ECO:0000313" key="2">
    <source>
        <dbReference type="Proteomes" id="UP000046392"/>
    </source>
</evidence>
<dbReference type="SUPFAM" id="SSF52058">
    <property type="entry name" value="L domain-like"/>
    <property type="match status" value="1"/>
</dbReference>
<accession>A0A0N5BZ83</accession>
<sequence length="216" mass="25000">MSSILFTLLFVPFFTLDIIKNMFLMGFNNVMIYLLLFFVFLDFSSGDNVTCISGCECDTKDEVINCHNLKLTSLTLPKDSIPNFTVLRATNNDLQYLPSEDLLRSKFPQLQGVDVEGNPNFDCQSLRYYRHLTIFSDCDESGVIVPKDIETPTSDDDNECGLRCTISAKAKALSDYAKYYWEKLLEKLRRFDRENKTWNEMKDLFNNLHNAVKEIF</sequence>
<keyword evidence="2" id="KW-1185">Reference proteome</keyword>
<dbReference type="WBParaSite" id="SPAL_0001107700.1">
    <property type="protein sequence ID" value="SPAL_0001107700.1"/>
    <property type="gene ID" value="SPAL_0001107700"/>
</dbReference>
<proteinExistence type="predicted"/>
<evidence type="ECO:0000256" key="1">
    <source>
        <dbReference type="SAM" id="Phobius"/>
    </source>
</evidence>
<keyword evidence="1" id="KW-0472">Membrane</keyword>